<reference evidence="1 2" key="1">
    <citation type="submission" date="2020-02" db="EMBL/GenBank/DDBJ databases">
        <authorList>
            <person name="Ferguson B K."/>
        </authorList>
    </citation>
    <scope>NUCLEOTIDE SEQUENCE [LARGE SCALE GENOMIC DNA]</scope>
</reference>
<dbReference type="InterPro" id="IPR043502">
    <property type="entry name" value="DNA/RNA_pol_sf"/>
</dbReference>
<sequence>MNSLHLESEPEYDYRLNASSPKWASPVAPRADTLEGSWRVTGDYRFAQYEIYATGILFTRCLSSEDSVTGDGGVRFLGSRPICRAFIQIPVAPGRHPEEAVSVDAFGLFEFVGMPLGLRNSAQTFQRAYESSATRRASNFLPFIRLLPGRHPGDAVNGTRGSTRRHCVSYSRRPDVAAAEAVLCWMPARQQGASPLTASELGHSNAPPDSVSSTYISTSFKDAPVPSQNCLPIIDKVFFTRGPRGDTITEITLIRRYEGSACISWSGLGRSALWTITTIKALNSKQAVF</sequence>
<proteinExistence type="predicted"/>
<accession>A0A6H5I0I6</accession>
<dbReference type="Proteomes" id="UP000479190">
    <property type="component" value="Unassembled WGS sequence"/>
</dbReference>
<dbReference type="EMBL" id="CADCXV010000320">
    <property type="protein sequence ID" value="CAB0029471.1"/>
    <property type="molecule type" value="Genomic_DNA"/>
</dbReference>
<evidence type="ECO:0000313" key="1">
    <source>
        <dbReference type="EMBL" id="CAB0029471.1"/>
    </source>
</evidence>
<dbReference type="SUPFAM" id="SSF56672">
    <property type="entry name" value="DNA/RNA polymerases"/>
    <property type="match status" value="1"/>
</dbReference>
<organism evidence="1 2">
    <name type="scientific">Trichogramma brassicae</name>
    <dbReference type="NCBI Taxonomy" id="86971"/>
    <lineage>
        <taxon>Eukaryota</taxon>
        <taxon>Metazoa</taxon>
        <taxon>Ecdysozoa</taxon>
        <taxon>Arthropoda</taxon>
        <taxon>Hexapoda</taxon>
        <taxon>Insecta</taxon>
        <taxon>Pterygota</taxon>
        <taxon>Neoptera</taxon>
        <taxon>Endopterygota</taxon>
        <taxon>Hymenoptera</taxon>
        <taxon>Apocrita</taxon>
        <taxon>Proctotrupomorpha</taxon>
        <taxon>Chalcidoidea</taxon>
        <taxon>Trichogrammatidae</taxon>
        <taxon>Trichogramma</taxon>
    </lineage>
</organism>
<dbReference type="AlphaFoldDB" id="A0A6H5I0I6"/>
<evidence type="ECO:0000313" key="2">
    <source>
        <dbReference type="Proteomes" id="UP000479190"/>
    </source>
</evidence>
<dbReference type="Gene3D" id="3.10.10.10">
    <property type="entry name" value="HIV Type 1 Reverse Transcriptase, subunit A, domain 1"/>
    <property type="match status" value="1"/>
</dbReference>
<keyword evidence="2" id="KW-1185">Reference proteome</keyword>
<dbReference type="GO" id="GO:0071897">
    <property type="term" value="P:DNA biosynthetic process"/>
    <property type="evidence" value="ECO:0007669"/>
    <property type="project" value="UniProtKB-ARBA"/>
</dbReference>
<name>A0A6H5I0I6_9HYME</name>
<gene>
    <name evidence="1" type="ORF">TBRA_LOCUS1507</name>
</gene>
<protein>
    <submittedName>
        <fullName evidence="1">Uncharacterized protein</fullName>
    </submittedName>
</protein>